<keyword evidence="7 8" id="KW-0670">Pyruvate</keyword>
<evidence type="ECO:0000256" key="7">
    <source>
        <dbReference type="ARBA" id="ARBA00023317"/>
    </source>
</evidence>
<dbReference type="Proteomes" id="UP000837803">
    <property type="component" value="Unassembled WGS sequence"/>
</dbReference>
<comment type="catalytic activity">
    <reaction evidence="8">
        <text>N(6)-[(R)-lipoyl]-L-lysyl-[protein] + pyruvate + H(+) = N(6)-[(R)-S(8)-acetyldihydrolipoyl]-L-lysyl-[protein] + CO2</text>
        <dbReference type="Rhea" id="RHEA:19189"/>
        <dbReference type="Rhea" id="RHEA-COMP:10474"/>
        <dbReference type="Rhea" id="RHEA-COMP:10478"/>
        <dbReference type="ChEBI" id="CHEBI:15361"/>
        <dbReference type="ChEBI" id="CHEBI:15378"/>
        <dbReference type="ChEBI" id="CHEBI:16526"/>
        <dbReference type="ChEBI" id="CHEBI:83099"/>
        <dbReference type="ChEBI" id="CHEBI:83111"/>
        <dbReference type="EC" id="1.2.4.1"/>
    </reaction>
</comment>
<dbReference type="EC" id="1.2.4.1" evidence="3 8"/>
<comment type="cofactor">
    <cofactor evidence="1 8">
        <name>thiamine diphosphate</name>
        <dbReference type="ChEBI" id="CHEBI:58937"/>
    </cofactor>
</comment>
<proteinExistence type="predicted"/>
<keyword evidence="12" id="KW-1185">Reference proteome</keyword>
<dbReference type="CDD" id="cd02000">
    <property type="entry name" value="TPP_E1_PDC_ADC_BCADC"/>
    <property type="match status" value="1"/>
</dbReference>
<dbReference type="InterPro" id="IPR017597">
    <property type="entry name" value="Pyrv_DH_E1_asu_subgrp-y"/>
</dbReference>
<evidence type="ECO:0000256" key="4">
    <source>
        <dbReference type="ARBA" id="ARBA00014159"/>
    </source>
</evidence>
<evidence type="ECO:0000256" key="1">
    <source>
        <dbReference type="ARBA" id="ARBA00001964"/>
    </source>
</evidence>
<dbReference type="Pfam" id="PF00676">
    <property type="entry name" value="E1_dh"/>
    <property type="match status" value="1"/>
</dbReference>
<dbReference type="InterPro" id="IPR001017">
    <property type="entry name" value="DH_E1"/>
</dbReference>
<evidence type="ECO:0000259" key="10">
    <source>
        <dbReference type="Pfam" id="PF00676"/>
    </source>
</evidence>
<feature type="domain" description="Dehydrogenase E1 component" evidence="10">
    <location>
        <begin position="69"/>
        <end position="363"/>
    </location>
</feature>
<dbReference type="PANTHER" id="PTHR11516">
    <property type="entry name" value="PYRUVATE DEHYDROGENASE E1 COMPONENT, ALPHA SUBUNIT BACTERIAL AND ORGANELLAR"/>
    <property type="match status" value="1"/>
</dbReference>
<feature type="region of interest" description="Disordered" evidence="9">
    <location>
        <begin position="28"/>
        <end position="52"/>
    </location>
</feature>
<evidence type="ECO:0000313" key="12">
    <source>
        <dbReference type="Proteomes" id="UP000837803"/>
    </source>
</evidence>
<dbReference type="NCBIfam" id="TIGR03182">
    <property type="entry name" value="PDH_E1_alph_y"/>
    <property type="match status" value="1"/>
</dbReference>
<keyword evidence="5 8" id="KW-0560">Oxidoreductase</keyword>
<comment type="function">
    <text evidence="8">The pyruvate dehydrogenase complex catalyzes the overall conversion of pyruvate to acetyl-CoA and CO(2).</text>
</comment>
<sequence>MRRAVGNGRCVLYLAVTFTEASEISPLAMETAQQDSPKTSRPSTTAKPNGVAKGTTYSKEQYLEWYTLMLRIRRFEERALMAYGQQDVRGFCHVYIGQEAVAAGIESALTKDDGIVTAYRQHGTAIGRGVSTKQALAELYGKSTGIVKGKGGSMHFFSRENNYYGGNGIVGAQIPIGTGIAFAEKYKKTKNLCVVMFGDGASRQGALWESWNMAMTWKVPALYICENNGYAMGTSVERTSNVTDLSQLGASFDMPSESVDGMDPAAVHEAVSRAAEHIRSGKGPYYLEIKTYRYKGHSVSDPARYREKDEVKTYQDRDPIKVTERTILENGIATEAEIKAIKTSVKEEIAEAAKFAEESPYPEGADLYADNYSQPYPFLT</sequence>
<gene>
    <name evidence="11" type="primary">acoA</name>
    <name evidence="8" type="synonym">pdhA</name>
    <name evidence="11" type="ORF">LEM8419_03383</name>
</gene>
<feature type="compositionally biased region" description="Polar residues" evidence="9">
    <location>
        <begin position="31"/>
        <end position="47"/>
    </location>
</feature>
<evidence type="ECO:0000256" key="2">
    <source>
        <dbReference type="ARBA" id="ARBA00011870"/>
    </source>
</evidence>
<reference evidence="11" key="1">
    <citation type="submission" date="2021-12" db="EMBL/GenBank/DDBJ databases">
        <authorList>
            <person name="Rodrigo-Torres L."/>
            <person name="Arahal R. D."/>
            <person name="Lucena T."/>
        </authorList>
    </citation>
    <scope>NUCLEOTIDE SEQUENCE</scope>
    <source>
        <strain evidence="11">CECT 8419</strain>
    </source>
</reference>
<comment type="subunit">
    <text evidence="2 8">Heterodimer of an alpha and a beta chain.</text>
</comment>
<dbReference type="InterPro" id="IPR029061">
    <property type="entry name" value="THDP-binding"/>
</dbReference>
<protein>
    <recommendedName>
        <fullName evidence="4 8">Pyruvate dehydrogenase E1 component subunit alpha</fullName>
        <ecNumber evidence="3 8">1.2.4.1</ecNumber>
    </recommendedName>
</protein>
<organism evidence="11 12">
    <name type="scientific">Neolewinella maritima</name>
    <dbReference type="NCBI Taxonomy" id="1383882"/>
    <lineage>
        <taxon>Bacteria</taxon>
        <taxon>Pseudomonadati</taxon>
        <taxon>Bacteroidota</taxon>
        <taxon>Saprospiria</taxon>
        <taxon>Saprospirales</taxon>
        <taxon>Lewinellaceae</taxon>
        <taxon>Neolewinella</taxon>
    </lineage>
</organism>
<evidence type="ECO:0000256" key="5">
    <source>
        <dbReference type="ARBA" id="ARBA00023002"/>
    </source>
</evidence>
<dbReference type="GO" id="GO:0016491">
    <property type="term" value="F:oxidoreductase activity"/>
    <property type="evidence" value="ECO:0007669"/>
    <property type="project" value="UniProtKB-KW"/>
</dbReference>
<evidence type="ECO:0000256" key="3">
    <source>
        <dbReference type="ARBA" id="ARBA00012281"/>
    </source>
</evidence>
<accession>A0ABN8F6C5</accession>
<evidence type="ECO:0000313" key="11">
    <source>
        <dbReference type="EMBL" id="CAH1002504.1"/>
    </source>
</evidence>
<comment type="caution">
    <text evidence="11">The sequence shown here is derived from an EMBL/GenBank/DDBJ whole genome shotgun (WGS) entry which is preliminary data.</text>
</comment>
<dbReference type="PANTHER" id="PTHR11516:SF60">
    <property type="entry name" value="PYRUVATE DEHYDROGENASE E1 COMPONENT SUBUNIT ALPHA"/>
    <property type="match status" value="1"/>
</dbReference>
<evidence type="ECO:0000256" key="6">
    <source>
        <dbReference type="ARBA" id="ARBA00023052"/>
    </source>
</evidence>
<evidence type="ECO:0000256" key="8">
    <source>
        <dbReference type="RuleBase" id="RU361139"/>
    </source>
</evidence>
<evidence type="ECO:0000256" key="9">
    <source>
        <dbReference type="SAM" id="MobiDB-lite"/>
    </source>
</evidence>
<dbReference type="InterPro" id="IPR050642">
    <property type="entry name" value="PDH_E1_Alpha_Subunit"/>
</dbReference>
<keyword evidence="6 8" id="KW-0786">Thiamine pyrophosphate</keyword>
<dbReference type="Gene3D" id="3.40.50.970">
    <property type="match status" value="1"/>
</dbReference>
<dbReference type="SUPFAM" id="SSF52518">
    <property type="entry name" value="Thiamin diphosphate-binding fold (THDP-binding)"/>
    <property type="match status" value="1"/>
</dbReference>
<dbReference type="EMBL" id="CAKLPZ010000005">
    <property type="protein sequence ID" value="CAH1002504.1"/>
    <property type="molecule type" value="Genomic_DNA"/>
</dbReference>
<name>A0ABN8F6C5_9BACT</name>